<dbReference type="EMBL" id="CP094528">
    <property type="protein sequence ID" value="UOE42743.1"/>
    <property type="molecule type" value="Genomic_DNA"/>
</dbReference>
<feature type="transmembrane region" description="Helical" evidence="7">
    <location>
        <begin position="77"/>
        <end position="99"/>
    </location>
</feature>
<evidence type="ECO:0000313" key="10">
    <source>
        <dbReference type="Proteomes" id="UP000832097"/>
    </source>
</evidence>
<feature type="domain" description="Bacterial sugar transferase" evidence="8">
    <location>
        <begin position="318"/>
        <end position="505"/>
    </location>
</feature>
<dbReference type="PANTHER" id="PTHR30576">
    <property type="entry name" value="COLANIC BIOSYNTHESIS UDP-GLUCOSE LIPID CARRIER TRANSFERASE"/>
    <property type="match status" value="1"/>
</dbReference>
<feature type="transmembrane region" description="Helical" evidence="7">
    <location>
        <begin position="120"/>
        <end position="140"/>
    </location>
</feature>
<evidence type="ECO:0000313" key="9">
    <source>
        <dbReference type="EMBL" id="UOE42743.1"/>
    </source>
</evidence>
<dbReference type="GO" id="GO:0016740">
    <property type="term" value="F:transferase activity"/>
    <property type="evidence" value="ECO:0007669"/>
    <property type="project" value="UniProtKB-KW"/>
</dbReference>
<feature type="transmembrane region" description="Helical" evidence="7">
    <location>
        <begin position="45"/>
        <end position="65"/>
    </location>
</feature>
<dbReference type="NCBIfam" id="TIGR03025">
    <property type="entry name" value="EPS_sugtrans"/>
    <property type="match status" value="1"/>
</dbReference>
<feature type="transmembrane region" description="Helical" evidence="7">
    <location>
        <begin position="323"/>
        <end position="344"/>
    </location>
</feature>
<evidence type="ECO:0000256" key="3">
    <source>
        <dbReference type="ARBA" id="ARBA00022679"/>
    </source>
</evidence>
<name>A0ABY4BU50_9MICO</name>
<reference evidence="9 10" key="1">
    <citation type="submission" date="2022-03" db="EMBL/GenBank/DDBJ databases">
        <title>Mucilaginibacter sp. isolated from the gut of Protaetia brevitarsis seulensis larvae.</title>
        <authorList>
            <person name="Won M."/>
            <person name="Kim S.-J."/>
            <person name="Kwon S.-W."/>
        </authorList>
    </citation>
    <scope>NUCLEOTIDE SEQUENCE [LARGE SCALE GENOMIC DNA]</scope>
    <source>
        <strain evidence="9 10">CFWR-12</strain>
    </source>
</reference>
<dbReference type="InterPro" id="IPR003362">
    <property type="entry name" value="Bact_transf"/>
</dbReference>
<keyword evidence="10" id="KW-1185">Reference proteome</keyword>
<keyword evidence="3 9" id="KW-0808">Transferase</keyword>
<comment type="subcellular location">
    <subcellularLocation>
        <location evidence="1">Membrane</location>
        <topology evidence="1">Multi-pass membrane protein</topology>
    </subcellularLocation>
</comment>
<evidence type="ECO:0000256" key="5">
    <source>
        <dbReference type="ARBA" id="ARBA00022989"/>
    </source>
</evidence>
<evidence type="ECO:0000259" key="8">
    <source>
        <dbReference type="Pfam" id="PF02397"/>
    </source>
</evidence>
<organism evidence="9 10">
    <name type="scientific">Agromyces larvae</name>
    <dbReference type="NCBI Taxonomy" id="2929802"/>
    <lineage>
        <taxon>Bacteria</taxon>
        <taxon>Bacillati</taxon>
        <taxon>Actinomycetota</taxon>
        <taxon>Actinomycetes</taxon>
        <taxon>Micrococcales</taxon>
        <taxon>Microbacteriaceae</taxon>
        <taxon>Agromyces</taxon>
    </lineage>
</organism>
<evidence type="ECO:0000256" key="1">
    <source>
        <dbReference type="ARBA" id="ARBA00004141"/>
    </source>
</evidence>
<sequence length="511" mass="55349">MSVISNGFAEFEPRRSGLAGLDEASTRTRTRRQRERRADVHRRRLITSDLAVVLIAVAAGVAVPVPQAAVAAASATVNGVSVVSVAAAALIVVGWLALLTAMRSRDPRVLGIGVTEYKRVANATLLAFGVLATVCALAPIPDSRGLLLVALPFGLLLLLLERWLWRKRLFVDRAAGRYLSRAIVVGHEDDVRYVVETIGQSCGPLFSVEGVVLDRSDGTGGSVRVGSRIIPVIGELADAAAAAARVGAESVIVAGQPSGGSNYIRSLAWSLEPIGSELVLSSRLVDVAGPRIHFRPVEGLPLIHVETPRFEGGKHVLKRGFDILAAGFGLLLITPLLLVIAAGIKLDDGGPVLFRQRRIGRNGETFEMLKFRSMVTDAEARLATLQARNDGSGPLFKLKDDPRITRIGAFLRSHSLDELPQLWNVVRGDMSMVGPRPPLPSEVAEYTSDVHRRLYIKPGLTGLWQVGGRSDLSWEEGVRLDLYYVENWSLTGDLMLIWRTLKVVFHPEGAY</sequence>
<protein>
    <submittedName>
        <fullName evidence="9">Sugar transferase</fullName>
    </submittedName>
</protein>
<proteinExistence type="inferred from homology"/>
<keyword evidence="4 7" id="KW-0812">Transmembrane</keyword>
<dbReference type="RefSeq" id="WP_243553675.1">
    <property type="nucleotide sequence ID" value="NZ_CP094528.1"/>
</dbReference>
<accession>A0ABY4BU50</accession>
<evidence type="ECO:0000256" key="2">
    <source>
        <dbReference type="ARBA" id="ARBA00006464"/>
    </source>
</evidence>
<dbReference type="Pfam" id="PF02397">
    <property type="entry name" value="Bac_transf"/>
    <property type="match status" value="1"/>
</dbReference>
<feature type="transmembrane region" description="Helical" evidence="7">
    <location>
        <begin position="146"/>
        <end position="165"/>
    </location>
</feature>
<keyword evidence="5 7" id="KW-1133">Transmembrane helix</keyword>
<dbReference type="PANTHER" id="PTHR30576:SF10">
    <property type="entry name" value="SLL5057 PROTEIN"/>
    <property type="match status" value="1"/>
</dbReference>
<comment type="similarity">
    <text evidence="2">Belongs to the bacterial sugar transferase family.</text>
</comment>
<gene>
    <name evidence="9" type="ORF">MTO99_11130</name>
</gene>
<evidence type="ECO:0000256" key="7">
    <source>
        <dbReference type="SAM" id="Phobius"/>
    </source>
</evidence>
<keyword evidence="6 7" id="KW-0472">Membrane</keyword>
<dbReference type="Proteomes" id="UP000832097">
    <property type="component" value="Chromosome"/>
</dbReference>
<evidence type="ECO:0000256" key="6">
    <source>
        <dbReference type="ARBA" id="ARBA00023136"/>
    </source>
</evidence>
<evidence type="ECO:0000256" key="4">
    <source>
        <dbReference type="ARBA" id="ARBA00022692"/>
    </source>
</evidence>
<dbReference type="InterPro" id="IPR017475">
    <property type="entry name" value="EPS_sugar_tfrase"/>
</dbReference>